<reference evidence="11 12" key="1">
    <citation type="submission" date="2018-06" db="EMBL/GenBank/DDBJ databases">
        <title>Towards the identification of Burkholderia cepacia strain which caused fatal septicemia.</title>
        <authorList>
            <person name="Bui L.A.T."/>
            <person name="Zakharova I.B."/>
            <person name="Shpak I.M."/>
            <person name="Teteryatnikova N."/>
            <person name="Ustinov D.V."/>
            <person name="Kuzyutina Y.A."/>
            <person name="Nguyen H.N."/>
            <person name="Antonov A.S."/>
            <person name="Avdyusheva E.F."/>
            <person name="Victorov D.V."/>
        </authorList>
    </citation>
    <scope>NUCLEOTIDE SEQUENCE [LARGE SCALE GENOMIC DNA]</scope>
    <source>
        <strain evidence="11 12">PT02</strain>
    </source>
</reference>
<dbReference type="PROSITE" id="PS50111">
    <property type="entry name" value="CHEMOTAXIS_TRANSDUC_2"/>
    <property type="match status" value="1"/>
</dbReference>
<comment type="similarity">
    <text evidence="6">Belongs to the methyl-accepting chemotaxis (MCP) protein family.</text>
</comment>
<dbReference type="SUPFAM" id="SSF58104">
    <property type="entry name" value="Methyl-accepting chemotaxis protein (MCP) signaling domain"/>
    <property type="match status" value="1"/>
</dbReference>
<dbReference type="PROSITE" id="PS50885">
    <property type="entry name" value="HAMP"/>
    <property type="match status" value="1"/>
</dbReference>
<dbReference type="PANTHER" id="PTHR43531">
    <property type="entry name" value="PROTEIN ICFG"/>
    <property type="match status" value="1"/>
</dbReference>
<evidence type="ECO:0000259" key="9">
    <source>
        <dbReference type="PROSITE" id="PS50111"/>
    </source>
</evidence>
<dbReference type="EMBL" id="QLUZ01000006">
    <property type="protein sequence ID" value="RAQ11194.1"/>
    <property type="molecule type" value="Genomic_DNA"/>
</dbReference>
<keyword evidence="2" id="KW-1003">Cell membrane</keyword>
<dbReference type="RefSeq" id="WP_111939751.1">
    <property type="nucleotide sequence ID" value="NZ_JAIZRX010000002.1"/>
</dbReference>
<dbReference type="Proteomes" id="UP000248899">
    <property type="component" value="Unassembled WGS sequence"/>
</dbReference>
<dbReference type="CDD" id="cd06225">
    <property type="entry name" value="HAMP"/>
    <property type="match status" value="1"/>
</dbReference>
<dbReference type="GO" id="GO:0005886">
    <property type="term" value="C:plasma membrane"/>
    <property type="evidence" value="ECO:0007669"/>
    <property type="project" value="UniProtKB-SubCell"/>
</dbReference>
<dbReference type="SMART" id="SM00304">
    <property type="entry name" value="HAMP"/>
    <property type="match status" value="1"/>
</dbReference>
<dbReference type="AlphaFoldDB" id="A0AAQ0FEV5"/>
<evidence type="ECO:0000313" key="11">
    <source>
        <dbReference type="EMBL" id="RAQ11194.1"/>
    </source>
</evidence>
<comment type="subcellular location">
    <subcellularLocation>
        <location evidence="1">Cell membrane</location>
        <topology evidence="1">Multi-pass membrane protein</topology>
    </subcellularLocation>
</comment>
<feature type="transmembrane region" description="Helical" evidence="8">
    <location>
        <begin position="276"/>
        <end position="298"/>
    </location>
</feature>
<keyword evidence="3 8" id="KW-0812">Transmembrane</keyword>
<protein>
    <submittedName>
        <fullName evidence="11">Chemotaxis protein</fullName>
    </submittedName>
</protein>
<evidence type="ECO:0000256" key="4">
    <source>
        <dbReference type="ARBA" id="ARBA00022989"/>
    </source>
</evidence>
<evidence type="ECO:0000256" key="5">
    <source>
        <dbReference type="ARBA" id="ARBA00023136"/>
    </source>
</evidence>
<dbReference type="InterPro" id="IPR004089">
    <property type="entry name" value="MCPsignal_dom"/>
</dbReference>
<evidence type="ECO:0000313" key="12">
    <source>
        <dbReference type="Proteomes" id="UP000248899"/>
    </source>
</evidence>
<dbReference type="Pfam" id="PF02743">
    <property type="entry name" value="dCache_1"/>
    <property type="match status" value="1"/>
</dbReference>
<evidence type="ECO:0000256" key="1">
    <source>
        <dbReference type="ARBA" id="ARBA00004651"/>
    </source>
</evidence>
<evidence type="ECO:0000256" key="2">
    <source>
        <dbReference type="ARBA" id="ARBA00022475"/>
    </source>
</evidence>
<dbReference type="PANTHER" id="PTHR43531:SF16">
    <property type="entry name" value="METHYL-ACCEPTING CHEMOTAXIS PROTEIN II"/>
    <property type="match status" value="1"/>
</dbReference>
<accession>A0AAQ0FEV5</accession>
<dbReference type="GO" id="GO:0007165">
    <property type="term" value="P:signal transduction"/>
    <property type="evidence" value="ECO:0007669"/>
    <property type="project" value="UniProtKB-KW"/>
</dbReference>
<dbReference type="SUPFAM" id="SSF103190">
    <property type="entry name" value="Sensory domain-like"/>
    <property type="match status" value="1"/>
</dbReference>
<dbReference type="SMART" id="SM00283">
    <property type="entry name" value="MA"/>
    <property type="match status" value="1"/>
</dbReference>
<sequence length="611" mass="62952">MLSSIRARILATCVAIVVTALAVTGGLVYYVVKQHNDTTIDQNLQSVLTGHALALDEWVASRAQQTQALADTLTPGEGDPLPALTLLGKSGGFQVLTLGLPDRTAYSNVPLAAGYDPTARPWFRQAVDAGRLVVTALYRDASTGKPAFAFAAPIVRGGTLKGVLAASLYMERASAIVASMHPTPSSFAFLVDRSGRLIAGAKTDLIMKPAAELSPELTPERLAGLQTATEPVAIDVDGVTKLLRARPIAGTDWSLVMALDRSDVTAGMRAVATTTLIAILVVACVAAALVGALTNAAFKRVLLVRDALTDVASGSGDLTKRLPADGGDEAAQIARAFNLFAEKISAILLQIRGFSESVSVASAEIAQGNQDLSSRTEHAASSLQETAAALEEIAGTARNSADAATQVSRLAESASGVAVRGGEVVSEVVATMDEITKASAEISNIIGVIDGIAFQTNILALNAAVEAARAHEHGRGFAVVAGEVRTLAQRSAVAAREIKQLIQSSVEKIEGGSGLVKTAGTTMDEIVEGVRGITSVIAEMTVAANEQSTGLAQVNQAVSQLDHSTQQNAALVEESAAAAALLREQAAQLAQTVGEFKLAGSHRGATASASA</sequence>
<evidence type="ECO:0000256" key="3">
    <source>
        <dbReference type="ARBA" id="ARBA00022692"/>
    </source>
</evidence>
<dbReference type="InterPro" id="IPR029151">
    <property type="entry name" value="Sensor-like_sf"/>
</dbReference>
<name>A0AAQ0FEV5_BURCE</name>
<dbReference type="Pfam" id="PF00015">
    <property type="entry name" value="MCPsignal"/>
    <property type="match status" value="1"/>
</dbReference>
<proteinExistence type="inferred from homology"/>
<evidence type="ECO:0000256" key="7">
    <source>
        <dbReference type="PROSITE-ProRule" id="PRU00284"/>
    </source>
</evidence>
<feature type="domain" description="Methyl-accepting transducer" evidence="9">
    <location>
        <begin position="354"/>
        <end position="583"/>
    </location>
</feature>
<dbReference type="InterPro" id="IPR033479">
    <property type="entry name" value="dCache_1"/>
</dbReference>
<feature type="transmembrane region" description="Helical" evidence="8">
    <location>
        <begin position="9"/>
        <end position="32"/>
    </location>
</feature>
<organism evidence="11 12">
    <name type="scientific">Burkholderia cepacia</name>
    <name type="common">Pseudomonas cepacia</name>
    <dbReference type="NCBI Taxonomy" id="292"/>
    <lineage>
        <taxon>Bacteria</taxon>
        <taxon>Pseudomonadati</taxon>
        <taxon>Pseudomonadota</taxon>
        <taxon>Betaproteobacteria</taxon>
        <taxon>Burkholderiales</taxon>
        <taxon>Burkholderiaceae</taxon>
        <taxon>Burkholderia</taxon>
        <taxon>Burkholderia cepacia complex</taxon>
    </lineage>
</organism>
<dbReference type="CDD" id="cd12912">
    <property type="entry name" value="PDC2_MCP_like"/>
    <property type="match status" value="1"/>
</dbReference>
<comment type="caution">
    <text evidence="11">The sequence shown here is derived from an EMBL/GenBank/DDBJ whole genome shotgun (WGS) entry which is preliminary data.</text>
</comment>
<feature type="domain" description="HAMP" evidence="10">
    <location>
        <begin position="295"/>
        <end position="349"/>
    </location>
</feature>
<evidence type="ECO:0000256" key="6">
    <source>
        <dbReference type="ARBA" id="ARBA00029447"/>
    </source>
</evidence>
<dbReference type="GO" id="GO:0004888">
    <property type="term" value="F:transmembrane signaling receptor activity"/>
    <property type="evidence" value="ECO:0007669"/>
    <property type="project" value="TreeGrafter"/>
</dbReference>
<evidence type="ECO:0000256" key="8">
    <source>
        <dbReference type="SAM" id="Phobius"/>
    </source>
</evidence>
<dbReference type="FunFam" id="1.10.287.950:FF:000001">
    <property type="entry name" value="Methyl-accepting chemotaxis sensory transducer"/>
    <property type="match status" value="1"/>
</dbReference>
<gene>
    <name evidence="11" type="ORF">DPR02_13685</name>
</gene>
<dbReference type="Pfam" id="PF00672">
    <property type="entry name" value="HAMP"/>
    <property type="match status" value="1"/>
</dbReference>
<dbReference type="Gene3D" id="3.30.450.20">
    <property type="entry name" value="PAS domain"/>
    <property type="match status" value="2"/>
</dbReference>
<keyword evidence="7" id="KW-0807">Transducer</keyword>
<keyword evidence="4 8" id="KW-1133">Transmembrane helix</keyword>
<dbReference type="GO" id="GO:0006935">
    <property type="term" value="P:chemotaxis"/>
    <property type="evidence" value="ECO:0007669"/>
    <property type="project" value="TreeGrafter"/>
</dbReference>
<evidence type="ECO:0000259" key="10">
    <source>
        <dbReference type="PROSITE" id="PS50885"/>
    </source>
</evidence>
<dbReference type="CDD" id="cd11386">
    <property type="entry name" value="MCP_signal"/>
    <property type="match status" value="1"/>
</dbReference>
<keyword evidence="5 8" id="KW-0472">Membrane</keyword>
<dbReference type="InterPro" id="IPR051310">
    <property type="entry name" value="MCP_chemotaxis"/>
</dbReference>
<dbReference type="Gene3D" id="1.10.287.950">
    <property type="entry name" value="Methyl-accepting chemotaxis protein"/>
    <property type="match status" value="1"/>
</dbReference>
<dbReference type="InterPro" id="IPR003660">
    <property type="entry name" value="HAMP_dom"/>
</dbReference>